<keyword evidence="6 8" id="KW-0472">Membrane</keyword>
<evidence type="ECO:0000256" key="2">
    <source>
        <dbReference type="ARBA" id="ARBA00006683"/>
    </source>
</evidence>
<dbReference type="InterPro" id="IPR050445">
    <property type="entry name" value="Bact_polysacc_biosynth/exp"/>
</dbReference>
<keyword evidence="11" id="KW-1185">Reference proteome</keyword>
<keyword evidence="4 8" id="KW-0812">Transmembrane</keyword>
<dbReference type="PANTHER" id="PTHR32309">
    <property type="entry name" value="TYROSINE-PROTEIN KINASE"/>
    <property type="match status" value="1"/>
</dbReference>
<comment type="subcellular location">
    <subcellularLocation>
        <location evidence="1">Cell membrane</location>
        <topology evidence="1">Multi-pass membrane protein</topology>
    </subcellularLocation>
</comment>
<evidence type="ECO:0000256" key="6">
    <source>
        <dbReference type="ARBA" id="ARBA00023136"/>
    </source>
</evidence>
<protein>
    <recommendedName>
        <fullName evidence="9">Polysaccharide chain length determinant N-terminal domain-containing protein</fullName>
    </recommendedName>
</protein>
<dbReference type="InterPro" id="IPR003856">
    <property type="entry name" value="LPS_length_determ_N"/>
</dbReference>
<dbReference type="EMBL" id="BMDC01000002">
    <property type="protein sequence ID" value="GGH63082.1"/>
    <property type="molecule type" value="Genomic_DNA"/>
</dbReference>
<comment type="caution">
    <text evidence="10">The sequence shown here is derived from an EMBL/GenBank/DDBJ whole genome shotgun (WGS) entry which is preliminary data.</text>
</comment>
<feature type="transmembrane region" description="Helical" evidence="8">
    <location>
        <begin position="40"/>
        <end position="59"/>
    </location>
</feature>
<name>A0A917MTL9_9MICC</name>
<proteinExistence type="inferred from homology"/>
<sequence length="383" mass="40518">MASFTSSRRTAPGQRNGRNSAGTAPLSLGEQLGKIFRHPLIIVAGLVIGAVLGALASMFQTPSYQATSTVVVYPLTVDPNAQASNQIVVDIDTEASVAGSQEVARVAAANLDSSDSQLAPRLNSDVSITPHSGTAILDFVATADSAEEAANYANSVADAYLQVREESLQATVDETAENIRERISSTSRDDTATRQVLQERLGSVEVTSTTSGRVITEAKAPSDSENLDLWKYLLVGAVAGLLVGAVVAAVVDSRNRRLKYFDRAADVVEQPVHRIRGEKNVEDARRLLLALGTDAEAGKNLLVYSPTEGADRYFTELLEQAGTASGQAVALGNSEISTVLAQSRHAGLCLVAVTPETSVADLKEFAQAAQAAEIDVEYVYLQK</sequence>
<dbReference type="GO" id="GO:0005886">
    <property type="term" value="C:plasma membrane"/>
    <property type="evidence" value="ECO:0007669"/>
    <property type="project" value="UniProtKB-SubCell"/>
</dbReference>
<dbReference type="AlphaFoldDB" id="A0A917MTL9"/>
<evidence type="ECO:0000256" key="7">
    <source>
        <dbReference type="SAM" id="MobiDB-lite"/>
    </source>
</evidence>
<evidence type="ECO:0000256" key="1">
    <source>
        <dbReference type="ARBA" id="ARBA00004651"/>
    </source>
</evidence>
<evidence type="ECO:0000256" key="3">
    <source>
        <dbReference type="ARBA" id="ARBA00022475"/>
    </source>
</evidence>
<reference evidence="10 11" key="1">
    <citation type="journal article" date="2014" name="Int. J. Syst. Evol. Microbiol.">
        <title>Complete genome sequence of Corynebacterium casei LMG S-19264T (=DSM 44701T), isolated from a smear-ripened cheese.</title>
        <authorList>
            <consortium name="US DOE Joint Genome Institute (JGI-PGF)"/>
            <person name="Walter F."/>
            <person name="Albersmeier A."/>
            <person name="Kalinowski J."/>
            <person name="Ruckert C."/>
        </authorList>
    </citation>
    <scope>NUCLEOTIDE SEQUENCE [LARGE SCALE GENOMIC DNA]</scope>
    <source>
        <strain evidence="10 11">CCM 8669</strain>
    </source>
</reference>
<feature type="domain" description="Polysaccharide chain length determinant N-terminal" evidence="9">
    <location>
        <begin position="27"/>
        <end position="113"/>
    </location>
</feature>
<dbReference type="RefSeq" id="WP_188359653.1">
    <property type="nucleotide sequence ID" value="NZ_BMDC01000002.1"/>
</dbReference>
<feature type="transmembrane region" description="Helical" evidence="8">
    <location>
        <begin position="229"/>
        <end position="251"/>
    </location>
</feature>
<comment type="similarity">
    <text evidence="2">Belongs to the CpsC/CapA family.</text>
</comment>
<keyword evidence="5 8" id="KW-1133">Transmembrane helix</keyword>
<evidence type="ECO:0000256" key="8">
    <source>
        <dbReference type="SAM" id="Phobius"/>
    </source>
</evidence>
<evidence type="ECO:0000256" key="4">
    <source>
        <dbReference type="ARBA" id="ARBA00022692"/>
    </source>
</evidence>
<dbReference type="Pfam" id="PF02706">
    <property type="entry name" value="Wzz"/>
    <property type="match status" value="1"/>
</dbReference>
<gene>
    <name evidence="10" type="ORF">GCM10007359_13990</name>
</gene>
<organism evidence="10 11">
    <name type="scientific">Rothia aerolata</name>
    <dbReference type="NCBI Taxonomy" id="1812262"/>
    <lineage>
        <taxon>Bacteria</taxon>
        <taxon>Bacillati</taxon>
        <taxon>Actinomycetota</taxon>
        <taxon>Actinomycetes</taxon>
        <taxon>Micrococcales</taxon>
        <taxon>Micrococcaceae</taxon>
        <taxon>Rothia</taxon>
    </lineage>
</organism>
<evidence type="ECO:0000256" key="5">
    <source>
        <dbReference type="ARBA" id="ARBA00022989"/>
    </source>
</evidence>
<evidence type="ECO:0000259" key="9">
    <source>
        <dbReference type="Pfam" id="PF02706"/>
    </source>
</evidence>
<feature type="region of interest" description="Disordered" evidence="7">
    <location>
        <begin position="1"/>
        <end position="24"/>
    </location>
</feature>
<dbReference type="Proteomes" id="UP000600171">
    <property type="component" value="Unassembled WGS sequence"/>
</dbReference>
<evidence type="ECO:0000313" key="10">
    <source>
        <dbReference type="EMBL" id="GGH63082.1"/>
    </source>
</evidence>
<accession>A0A917MTL9</accession>
<dbReference type="PANTHER" id="PTHR32309:SF31">
    <property type="entry name" value="CAPSULAR EXOPOLYSACCHARIDE FAMILY"/>
    <property type="match status" value="1"/>
</dbReference>
<evidence type="ECO:0000313" key="11">
    <source>
        <dbReference type="Proteomes" id="UP000600171"/>
    </source>
</evidence>
<keyword evidence="3" id="KW-1003">Cell membrane</keyword>